<dbReference type="Pfam" id="PF06233">
    <property type="entry name" value="Usg"/>
    <property type="match status" value="1"/>
</dbReference>
<reference evidence="2 3" key="1">
    <citation type="submission" date="2016-11" db="EMBL/GenBank/DDBJ databases">
        <authorList>
            <person name="Jaros S."/>
            <person name="Januszkiewicz K."/>
            <person name="Wedrychowicz H."/>
        </authorList>
    </citation>
    <scope>NUCLEOTIDE SEQUENCE [LARGE SCALE GENOMIC DNA]</scope>
    <source>
        <strain evidence="2 3">DSM 100565</strain>
    </source>
</reference>
<protein>
    <submittedName>
        <fullName evidence="2">Uncharacterized protein</fullName>
    </submittedName>
</protein>
<organism evidence="2 3">
    <name type="scientific">Wenxinia saemankumensis</name>
    <dbReference type="NCBI Taxonomy" id="1447782"/>
    <lineage>
        <taxon>Bacteria</taxon>
        <taxon>Pseudomonadati</taxon>
        <taxon>Pseudomonadota</taxon>
        <taxon>Alphaproteobacteria</taxon>
        <taxon>Rhodobacterales</taxon>
        <taxon>Roseobacteraceae</taxon>
        <taxon>Wenxinia</taxon>
    </lineage>
</organism>
<dbReference type="AlphaFoldDB" id="A0A1M6A1X3"/>
<keyword evidence="3" id="KW-1185">Reference proteome</keyword>
<dbReference type="EMBL" id="FQYO01000001">
    <property type="protein sequence ID" value="SHI30319.1"/>
    <property type="molecule type" value="Genomic_DNA"/>
</dbReference>
<name>A0A1M6A1X3_9RHOB</name>
<evidence type="ECO:0000313" key="2">
    <source>
        <dbReference type="EMBL" id="SHI30319.1"/>
    </source>
</evidence>
<gene>
    <name evidence="2" type="ORF">SAMN05444417_0154</name>
</gene>
<dbReference type="RefSeq" id="WP_073325673.1">
    <property type="nucleotide sequence ID" value="NZ_FQYO01000001.1"/>
</dbReference>
<accession>A0A1M6A1X3</accession>
<proteinExistence type="predicted"/>
<dbReference type="Proteomes" id="UP000184292">
    <property type="component" value="Unassembled WGS sequence"/>
</dbReference>
<sequence length="104" mass="12376">MATPTPSEGTAAGPREERSETELMLRGYGMTTAELFYRMPDYRSVLNSFVWQDYDLAPDHPRLFRFIEFWQDEIEGPLHSVRFVHRKRMSSGEWRNVTGEFRYH</sequence>
<feature type="region of interest" description="Disordered" evidence="1">
    <location>
        <begin position="1"/>
        <end position="22"/>
    </location>
</feature>
<evidence type="ECO:0000313" key="3">
    <source>
        <dbReference type="Proteomes" id="UP000184292"/>
    </source>
</evidence>
<dbReference type="STRING" id="1447782.SAMN05444417_0154"/>
<evidence type="ECO:0000256" key="1">
    <source>
        <dbReference type="SAM" id="MobiDB-lite"/>
    </source>
</evidence>
<dbReference type="InterPro" id="IPR009354">
    <property type="entry name" value="Usg"/>
</dbReference>
<dbReference type="OrthoDB" id="9811054at2"/>